<evidence type="ECO:0000313" key="5">
    <source>
        <dbReference type="EMBL" id="CAH3192271.1"/>
    </source>
</evidence>
<dbReference type="EMBL" id="CALNXI010003129">
    <property type="protein sequence ID" value="CAH3192271.1"/>
    <property type="molecule type" value="Genomic_DNA"/>
</dbReference>
<dbReference type="InterPro" id="IPR007110">
    <property type="entry name" value="Ig-like_dom"/>
</dbReference>
<keyword evidence="3" id="KW-1133">Transmembrane helix</keyword>
<name>A0ABN8SMM6_9CNID</name>
<dbReference type="InterPro" id="IPR003599">
    <property type="entry name" value="Ig_sub"/>
</dbReference>
<dbReference type="InterPro" id="IPR003598">
    <property type="entry name" value="Ig_sub2"/>
</dbReference>
<sequence length="550" mass="61695">LACTEARLCLADEMWKIPHTAAVQYTPSDSEEESDIYDLEEDWEDRVSNLPRKLRILIPILFARKLRSEIKGSWIFRISSDPIRVFQGSSAVFIWGLREDLISQPAFKGLTFGFWKNGHLTTYIISLTKSGRIIPNPDLDDQLTFFAGRVQWIGNLTKSFAAFEVSQISARDQMDYGIELHFGAFKDPVSDFVRLEVVAERTSAMTTVWSPPLSVQPGSNASFQCQFYVGEADEPVFDYVTVGLWERGGISSTLLTLTKRGNVIVNPKLNKEAPLYAGRVHGRQWKNTTTNTSGITVKIEHVEESDEGFYGCSIFFGAFKGVLGESVKIDVQGPYSNRLNITLNGTLEIYHTEVSDSNTYKCSVHRVNYTSPERNFVTLQVDTSVSPKITEREPSKIVHVQLGSVLFLKCKAEGVPKPVVTWRKDGRLIQNKTDETYFKRENASKDDEGKYECEASNSAGSDSYKVDVIIKGKDSNNNSNNNNNTWRTIALVVVGLFVAVCIGFCFYKKVISKPSQTSPPEQHKSDEDETLLTVPKKRTASDPDSNPNPR</sequence>
<organism evidence="5 6">
    <name type="scientific">Porites evermanni</name>
    <dbReference type="NCBI Taxonomy" id="104178"/>
    <lineage>
        <taxon>Eukaryota</taxon>
        <taxon>Metazoa</taxon>
        <taxon>Cnidaria</taxon>
        <taxon>Anthozoa</taxon>
        <taxon>Hexacorallia</taxon>
        <taxon>Scleractinia</taxon>
        <taxon>Fungiina</taxon>
        <taxon>Poritidae</taxon>
        <taxon>Porites</taxon>
    </lineage>
</organism>
<evidence type="ECO:0000256" key="1">
    <source>
        <dbReference type="ARBA" id="ARBA00023319"/>
    </source>
</evidence>
<dbReference type="InterPro" id="IPR013783">
    <property type="entry name" value="Ig-like_fold"/>
</dbReference>
<feature type="non-terminal residue" evidence="5">
    <location>
        <position position="1"/>
    </location>
</feature>
<keyword evidence="3" id="KW-0812">Transmembrane</keyword>
<keyword evidence="1" id="KW-0393">Immunoglobulin domain</keyword>
<reference evidence="5 6" key="1">
    <citation type="submission" date="2022-05" db="EMBL/GenBank/DDBJ databases">
        <authorList>
            <consortium name="Genoscope - CEA"/>
            <person name="William W."/>
        </authorList>
    </citation>
    <scope>NUCLEOTIDE SEQUENCE [LARGE SCALE GENOMIC DNA]</scope>
</reference>
<dbReference type="PROSITE" id="PS50835">
    <property type="entry name" value="IG_LIKE"/>
    <property type="match status" value="1"/>
</dbReference>
<evidence type="ECO:0000256" key="2">
    <source>
        <dbReference type="SAM" id="MobiDB-lite"/>
    </source>
</evidence>
<dbReference type="PANTHER" id="PTHR10075">
    <property type="entry name" value="BASIGIN RELATED"/>
    <property type="match status" value="1"/>
</dbReference>
<dbReference type="Pfam" id="PF07679">
    <property type="entry name" value="I-set"/>
    <property type="match status" value="1"/>
</dbReference>
<feature type="region of interest" description="Disordered" evidence="2">
    <location>
        <begin position="513"/>
        <end position="550"/>
    </location>
</feature>
<comment type="caution">
    <text evidence="5">The sequence shown here is derived from an EMBL/GenBank/DDBJ whole genome shotgun (WGS) entry which is preliminary data.</text>
</comment>
<dbReference type="InterPro" id="IPR036179">
    <property type="entry name" value="Ig-like_dom_sf"/>
</dbReference>
<dbReference type="InterPro" id="IPR013098">
    <property type="entry name" value="Ig_I-set"/>
</dbReference>
<dbReference type="PANTHER" id="PTHR10075:SF14">
    <property type="entry name" value="CELL ADHESION MOLECULE DSCAM2-RELATED"/>
    <property type="match status" value="1"/>
</dbReference>
<proteinExistence type="predicted"/>
<dbReference type="Proteomes" id="UP001159427">
    <property type="component" value="Unassembled WGS sequence"/>
</dbReference>
<protein>
    <recommendedName>
        <fullName evidence="4">Ig-like domain-containing protein</fullName>
    </recommendedName>
</protein>
<dbReference type="SUPFAM" id="SSF48726">
    <property type="entry name" value="Immunoglobulin"/>
    <property type="match status" value="3"/>
</dbReference>
<dbReference type="Gene3D" id="2.60.40.10">
    <property type="entry name" value="Immunoglobulins"/>
    <property type="match status" value="3"/>
</dbReference>
<feature type="domain" description="Ig-like" evidence="4">
    <location>
        <begin position="387"/>
        <end position="469"/>
    </location>
</feature>
<dbReference type="SMART" id="SM00408">
    <property type="entry name" value="IGc2"/>
    <property type="match status" value="1"/>
</dbReference>
<accession>A0ABN8SMM6</accession>
<evidence type="ECO:0000256" key="3">
    <source>
        <dbReference type="SAM" id="Phobius"/>
    </source>
</evidence>
<gene>
    <name evidence="5" type="ORF">PEVE_00023577</name>
</gene>
<evidence type="ECO:0000313" key="6">
    <source>
        <dbReference type="Proteomes" id="UP001159427"/>
    </source>
</evidence>
<evidence type="ECO:0000259" key="4">
    <source>
        <dbReference type="PROSITE" id="PS50835"/>
    </source>
</evidence>
<keyword evidence="3" id="KW-0472">Membrane</keyword>
<keyword evidence="6" id="KW-1185">Reference proteome</keyword>
<feature type="transmembrane region" description="Helical" evidence="3">
    <location>
        <begin position="486"/>
        <end position="507"/>
    </location>
</feature>
<dbReference type="SMART" id="SM00409">
    <property type="entry name" value="IG"/>
    <property type="match status" value="2"/>
</dbReference>